<dbReference type="GO" id="GO:0003677">
    <property type="term" value="F:DNA binding"/>
    <property type="evidence" value="ECO:0007669"/>
    <property type="project" value="UniProtKB-UniRule"/>
</dbReference>
<evidence type="ECO:0000256" key="4">
    <source>
        <dbReference type="ARBA" id="ARBA00023172"/>
    </source>
</evidence>
<organism evidence="8 9">
    <name type="scientific">Candidatus Frankia alpina</name>
    <dbReference type="NCBI Taxonomy" id="2699483"/>
    <lineage>
        <taxon>Bacteria</taxon>
        <taxon>Bacillati</taxon>
        <taxon>Actinomycetota</taxon>
        <taxon>Actinomycetes</taxon>
        <taxon>Frankiales</taxon>
        <taxon>Frankiaceae</taxon>
        <taxon>Frankia</taxon>
    </lineage>
</organism>
<proteinExistence type="inferred from homology"/>
<dbReference type="PANTHER" id="PTHR30349">
    <property type="entry name" value="PHAGE INTEGRASE-RELATED"/>
    <property type="match status" value="1"/>
</dbReference>
<reference evidence="8 9" key="1">
    <citation type="submission" date="2019-04" db="EMBL/GenBank/DDBJ databases">
        <title>Draft genome sequences for three unisolated Alnus-infective Frankia Sp+ strains, AgTrS, AiOr and AvVan, the first sequenced Frankia strains able to sporulate in-planta.</title>
        <authorList>
            <person name="Bethencourt L."/>
            <person name="Vautrin F."/>
            <person name="Taib N."/>
            <person name="Dubost A."/>
            <person name="Castro-Garcia L."/>
            <person name="Imbaud O."/>
            <person name="Abrouk D."/>
            <person name="Fournier P."/>
            <person name="Briolay J."/>
            <person name="Nguyen A."/>
            <person name="Normand P."/>
            <person name="Fernandez M.P."/>
            <person name="Brochier-Armanet C."/>
            <person name="Herrera-Belaroussi A."/>
        </authorList>
    </citation>
    <scope>NUCLEOTIDE SEQUENCE [LARGE SCALE GENOMIC DNA]</scope>
    <source>
        <strain evidence="8 9">AvVan</strain>
    </source>
</reference>
<name>A0A4S5CDY7_9ACTN</name>
<dbReference type="Proteomes" id="UP000305282">
    <property type="component" value="Unassembled WGS sequence"/>
</dbReference>
<comment type="similarity">
    <text evidence="1">Belongs to the 'phage' integrase family.</text>
</comment>
<evidence type="ECO:0000313" key="9">
    <source>
        <dbReference type="Proteomes" id="UP000305282"/>
    </source>
</evidence>
<dbReference type="GO" id="GO:0006310">
    <property type="term" value="P:DNA recombination"/>
    <property type="evidence" value="ECO:0007669"/>
    <property type="project" value="UniProtKB-KW"/>
</dbReference>
<dbReference type="SUPFAM" id="SSF56349">
    <property type="entry name" value="DNA breaking-rejoining enzymes"/>
    <property type="match status" value="1"/>
</dbReference>
<sequence length="305" mass="34234">MWELLLTSWDRSMEAANLSANTRRLYLNAARLFVAWLAALDGAPDGPDGVTRGHVEQFIIDFRTLPSPRRPKGRSAAYANQAYRALQQLFAWLIDEEEIDRSPVERMSPPVVPEQPVPVLEDDQLRALLAGCAGKEFLDRRDNAIIRTLMDTGGRRSEVTKLAVDDVDLTGKALHVIGKGRRPRDLPIGNNTALALGRYLRLRARTKGAGLPNLWLSSNGHHALTGDGLARMLYRRGAAIGLPRLHPHQFRHTLADDWLEAGGTEGDLMRIMGWRSRQMVDRYAASAQDRRARNAHDRLRLGDRF</sequence>
<accession>A0A4S5CDY7</accession>
<keyword evidence="3 5" id="KW-0238">DNA-binding</keyword>
<dbReference type="PANTHER" id="PTHR30349:SF64">
    <property type="entry name" value="PROPHAGE INTEGRASE INTD-RELATED"/>
    <property type="match status" value="1"/>
</dbReference>
<comment type="caution">
    <text evidence="8">The sequence shown here is derived from an EMBL/GenBank/DDBJ whole genome shotgun (WGS) entry which is preliminary data.</text>
</comment>
<dbReference type="InterPro" id="IPR004107">
    <property type="entry name" value="Integrase_SAM-like_N"/>
</dbReference>
<dbReference type="Gene3D" id="1.10.150.130">
    <property type="match status" value="1"/>
</dbReference>
<dbReference type="AlphaFoldDB" id="A0A4S5CDY7"/>
<dbReference type="GO" id="GO:0015074">
    <property type="term" value="P:DNA integration"/>
    <property type="evidence" value="ECO:0007669"/>
    <property type="project" value="UniProtKB-KW"/>
</dbReference>
<dbReference type="InterPro" id="IPR010998">
    <property type="entry name" value="Integrase_recombinase_N"/>
</dbReference>
<dbReference type="CDD" id="cd00397">
    <property type="entry name" value="DNA_BRE_C"/>
    <property type="match status" value="1"/>
</dbReference>
<dbReference type="InterPro" id="IPR011010">
    <property type="entry name" value="DNA_brk_join_enz"/>
</dbReference>
<dbReference type="OrthoDB" id="148546at2"/>
<evidence type="ECO:0000256" key="2">
    <source>
        <dbReference type="ARBA" id="ARBA00022908"/>
    </source>
</evidence>
<dbReference type="Gene3D" id="1.10.443.10">
    <property type="entry name" value="Intergrase catalytic core"/>
    <property type="match status" value="1"/>
</dbReference>
<protein>
    <submittedName>
        <fullName evidence="8">Integrase</fullName>
    </submittedName>
</protein>
<dbReference type="Pfam" id="PF13495">
    <property type="entry name" value="Phage_int_SAM_4"/>
    <property type="match status" value="1"/>
</dbReference>
<evidence type="ECO:0000256" key="1">
    <source>
        <dbReference type="ARBA" id="ARBA00008857"/>
    </source>
</evidence>
<dbReference type="InterPro" id="IPR050090">
    <property type="entry name" value="Tyrosine_recombinase_XerCD"/>
</dbReference>
<dbReference type="Pfam" id="PF00589">
    <property type="entry name" value="Phage_integrase"/>
    <property type="match status" value="1"/>
</dbReference>
<dbReference type="InterPro" id="IPR013762">
    <property type="entry name" value="Integrase-like_cat_sf"/>
</dbReference>
<evidence type="ECO:0000259" key="6">
    <source>
        <dbReference type="PROSITE" id="PS51898"/>
    </source>
</evidence>
<dbReference type="PROSITE" id="PS51900">
    <property type="entry name" value="CB"/>
    <property type="match status" value="1"/>
</dbReference>
<evidence type="ECO:0000259" key="7">
    <source>
        <dbReference type="PROSITE" id="PS51900"/>
    </source>
</evidence>
<dbReference type="InterPro" id="IPR044068">
    <property type="entry name" value="CB"/>
</dbReference>
<keyword evidence="2" id="KW-0229">DNA integration</keyword>
<dbReference type="EMBL" id="SSXH01000745">
    <property type="protein sequence ID" value="THJ43729.1"/>
    <property type="molecule type" value="Genomic_DNA"/>
</dbReference>
<gene>
    <name evidence="8" type="ORF">E7Y31_20335</name>
</gene>
<keyword evidence="9" id="KW-1185">Reference proteome</keyword>
<dbReference type="InterPro" id="IPR002104">
    <property type="entry name" value="Integrase_catalytic"/>
</dbReference>
<dbReference type="PROSITE" id="PS51898">
    <property type="entry name" value="TYR_RECOMBINASE"/>
    <property type="match status" value="1"/>
</dbReference>
<evidence type="ECO:0000256" key="5">
    <source>
        <dbReference type="PROSITE-ProRule" id="PRU01248"/>
    </source>
</evidence>
<keyword evidence="4" id="KW-0233">DNA recombination</keyword>
<evidence type="ECO:0000256" key="3">
    <source>
        <dbReference type="ARBA" id="ARBA00023125"/>
    </source>
</evidence>
<evidence type="ECO:0000313" key="8">
    <source>
        <dbReference type="EMBL" id="THJ43729.1"/>
    </source>
</evidence>
<feature type="domain" description="Tyr recombinase" evidence="6">
    <location>
        <begin position="114"/>
        <end position="297"/>
    </location>
</feature>
<feature type="domain" description="Core-binding (CB)" evidence="7">
    <location>
        <begin position="1"/>
        <end position="94"/>
    </location>
</feature>